<name>A0A150N168_9BACL</name>
<sequence length="57" mass="6310">MCYNGKKKGELAMYLTLVASLIIAALILALTLIATSKAYKYKHTIDPPSEKDHSQNE</sequence>
<accession>A0A150N168</accession>
<organism evidence="2 3">
    <name type="scientific">Parageobacillus toebii</name>
    <dbReference type="NCBI Taxonomy" id="153151"/>
    <lineage>
        <taxon>Bacteria</taxon>
        <taxon>Bacillati</taxon>
        <taxon>Bacillota</taxon>
        <taxon>Bacilli</taxon>
        <taxon>Bacillales</taxon>
        <taxon>Anoxybacillaceae</taxon>
        <taxon>Parageobacillus</taxon>
    </lineage>
</organism>
<comment type="caution">
    <text evidence="2">The sequence shown here is derived from an EMBL/GenBank/DDBJ whole genome shotgun (WGS) entry which is preliminary data.</text>
</comment>
<dbReference type="PATRIC" id="fig|153151.4.peg.3216"/>
<keyword evidence="1" id="KW-0472">Membrane</keyword>
<dbReference type="InterPro" id="IPR047753">
    <property type="entry name" value="YtzI-like"/>
</dbReference>
<protein>
    <recommendedName>
        <fullName evidence="4">YtzI protein</fullName>
    </recommendedName>
</protein>
<evidence type="ECO:0000313" key="3">
    <source>
        <dbReference type="Proteomes" id="UP000075324"/>
    </source>
</evidence>
<dbReference type="AlphaFoldDB" id="A0A150N168"/>
<keyword evidence="1" id="KW-0812">Transmembrane</keyword>
<dbReference type="NCBIfam" id="NF033232">
    <property type="entry name" value="small_YtzI"/>
    <property type="match status" value="1"/>
</dbReference>
<evidence type="ECO:0000256" key="1">
    <source>
        <dbReference type="SAM" id="Phobius"/>
    </source>
</evidence>
<keyword evidence="1" id="KW-1133">Transmembrane helix</keyword>
<gene>
    <name evidence="2" type="ORF">B4110_2969</name>
</gene>
<evidence type="ECO:0000313" key="2">
    <source>
        <dbReference type="EMBL" id="KYD30406.1"/>
    </source>
</evidence>
<evidence type="ECO:0008006" key="4">
    <source>
        <dbReference type="Google" id="ProtNLM"/>
    </source>
</evidence>
<proteinExistence type="predicted"/>
<dbReference type="EMBL" id="LQYW01000052">
    <property type="protein sequence ID" value="KYD30406.1"/>
    <property type="molecule type" value="Genomic_DNA"/>
</dbReference>
<feature type="transmembrane region" description="Helical" evidence="1">
    <location>
        <begin position="12"/>
        <end position="34"/>
    </location>
</feature>
<dbReference type="Proteomes" id="UP000075324">
    <property type="component" value="Unassembled WGS sequence"/>
</dbReference>
<reference evidence="2 3" key="1">
    <citation type="submission" date="2016-01" db="EMBL/GenBank/DDBJ databases">
        <title>Draft Genome Sequences of Seven Thermophilic Sporeformers Isolated from Foods.</title>
        <authorList>
            <person name="Berendsen E.M."/>
            <person name="Wells-Bennik M.H."/>
            <person name="Krawcyk A.O."/>
            <person name="De Jong A."/>
            <person name="Holsappel S."/>
            <person name="Eijlander R.T."/>
            <person name="Kuipers O.P."/>
        </authorList>
    </citation>
    <scope>NUCLEOTIDE SEQUENCE [LARGE SCALE GENOMIC DNA]</scope>
    <source>
        <strain evidence="2 3">B4110</strain>
    </source>
</reference>